<reference evidence="1 2" key="1">
    <citation type="submission" date="2019-03" db="EMBL/GenBank/DDBJ databases">
        <title>Genomic Encyclopedia of Type Strains, Phase IV (KMG-IV): sequencing the most valuable type-strain genomes for metagenomic binning, comparative biology and taxonomic classification.</title>
        <authorList>
            <person name="Goeker M."/>
        </authorList>
    </citation>
    <scope>NUCLEOTIDE SEQUENCE [LARGE SCALE GENOMIC DNA]</scope>
    <source>
        <strain evidence="1 2">DSM 29481</strain>
    </source>
</reference>
<organism evidence="1 2">
    <name type="scientific">Longicatena caecimuris</name>
    <dbReference type="NCBI Taxonomy" id="1796635"/>
    <lineage>
        <taxon>Bacteria</taxon>
        <taxon>Bacillati</taxon>
        <taxon>Bacillota</taxon>
        <taxon>Erysipelotrichia</taxon>
        <taxon>Erysipelotrichales</taxon>
        <taxon>Erysipelotrichaceae</taxon>
        <taxon>Longicatena</taxon>
    </lineage>
</organism>
<dbReference type="EMBL" id="SMBP01000013">
    <property type="protein sequence ID" value="TCU58446.1"/>
    <property type="molecule type" value="Genomic_DNA"/>
</dbReference>
<evidence type="ECO:0000313" key="2">
    <source>
        <dbReference type="Proteomes" id="UP000295773"/>
    </source>
</evidence>
<dbReference type="AlphaFoldDB" id="A0A4R3TBM4"/>
<sequence length="66" mass="7564">MVCPYCEQGNVVQVKIKRTGKKIYICDECDTIWLNGETISHFNGTGFEEYAKANGFQSIWTELELL</sequence>
<accession>A0A4R3TBM4</accession>
<dbReference type="RefSeq" id="WP_120136383.1">
    <property type="nucleotide sequence ID" value="NZ_JANKBG010000013.1"/>
</dbReference>
<evidence type="ECO:0000313" key="1">
    <source>
        <dbReference type="EMBL" id="TCU58446.1"/>
    </source>
</evidence>
<evidence type="ECO:0008006" key="3">
    <source>
        <dbReference type="Google" id="ProtNLM"/>
    </source>
</evidence>
<name>A0A4R3TBM4_9FIRM</name>
<dbReference type="Proteomes" id="UP000295773">
    <property type="component" value="Unassembled WGS sequence"/>
</dbReference>
<proteinExistence type="predicted"/>
<keyword evidence="2" id="KW-1185">Reference proteome</keyword>
<protein>
    <recommendedName>
        <fullName evidence="3">Transcription factor zinc-finger domain-containing protein</fullName>
    </recommendedName>
</protein>
<gene>
    <name evidence="1" type="ORF">EDD61_11370</name>
</gene>
<comment type="caution">
    <text evidence="1">The sequence shown here is derived from an EMBL/GenBank/DDBJ whole genome shotgun (WGS) entry which is preliminary data.</text>
</comment>